<keyword evidence="1" id="KW-1133">Transmembrane helix</keyword>
<protein>
    <recommendedName>
        <fullName evidence="2">GGDEF domain-containing protein</fullName>
    </recommendedName>
</protein>
<dbReference type="InterPro" id="IPR043128">
    <property type="entry name" value="Rev_trsase/Diguanyl_cyclase"/>
</dbReference>
<feature type="domain" description="GGDEF" evidence="2">
    <location>
        <begin position="277"/>
        <end position="415"/>
    </location>
</feature>
<dbReference type="GO" id="GO:0043709">
    <property type="term" value="P:cell adhesion involved in single-species biofilm formation"/>
    <property type="evidence" value="ECO:0007669"/>
    <property type="project" value="TreeGrafter"/>
</dbReference>
<dbReference type="FunFam" id="3.30.70.270:FF:000001">
    <property type="entry name" value="Diguanylate cyclase domain protein"/>
    <property type="match status" value="1"/>
</dbReference>
<dbReference type="Pfam" id="PF20967">
    <property type="entry name" value="MASE7"/>
    <property type="match status" value="1"/>
</dbReference>
<comment type="caution">
    <text evidence="3">The sequence shown here is derived from an EMBL/GenBank/DDBJ whole genome shotgun (WGS) entry which is preliminary data.</text>
</comment>
<organism evidence="3">
    <name type="scientific">marine sediment metagenome</name>
    <dbReference type="NCBI Taxonomy" id="412755"/>
    <lineage>
        <taxon>unclassified sequences</taxon>
        <taxon>metagenomes</taxon>
        <taxon>ecological metagenomes</taxon>
    </lineage>
</organism>
<keyword evidence="1" id="KW-0812">Transmembrane</keyword>
<evidence type="ECO:0000256" key="1">
    <source>
        <dbReference type="SAM" id="Phobius"/>
    </source>
</evidence>
<feature type="transmembrane region" description="Helical" evidence="1">
    <location>
        <begin position="67"/>
        <end position="85"/>
    </location>
</feature>
<feature type="transmembrane region" description="Helical" evidence="1">
    <location>
        <begin position="97"/>
        <end position="114"/>
    </location>
</feature>
<keyword evidence="1" id="KW-0472">Membrane</keyword>
<dbReference type="NCBIfam" id="TIGR00254">
    <property type="entry name" value="GGDEF"/>
    <property type="match status" value="1"/>
</dbReference>
<dbReference type="InterPro" id="IPR029787">
    <property type="entry name" value="Nucleotide_cyclase"/>
</dbReference>
<dbReference type="GO" id="GO:0005886">
    <property type="term" value="C:plasma membrane"/>
    <property type="evidence" value="ECO:0007669"/>
    <property type="project" value="TreeGrafter"/>
</dbReference>
<sequence length="437" mass="48453">MALSQSYPSGTNLKAWVLRQCVMRTLVRLGKSSSGIEEILVIIELARRLWLSGTQGKAPRLRRQITLANQVGVLVALATAPYQAFYSLYDPAQYRDMITLNFLFMVIYLSVVVLNHRGNHTGARNVLLANACAQAFITAWIVGAAAGAQLFYFAIGCYLALAFDRARDRRLVCQLGVIVALFLASHSLFTPARALTPLPSDILEVMYLVNATAVLVLCAAIAFLFRHEIDCTEQELTLTNRKLSELSTTDMLTGLANRRRLDSVLSRSCRRLKRRFQPLSLIMCDVDHFKLYNDRLGHPAGDRCLQQVAGALRRTLFRKEHLVARYGGEEFAIVLANTDRNGALDIAERLRKAVRELRLAHPASPDLPLLTVSLGVTTLASPTPGVLPCQLIQQADEALYLAKANGRNRVEYLALEQALAEDLDESDLLPEPRALAL</sequence>
<dbReference type="InterPro" id="IPR048432">
    <property type="entry name" value="MASE7"/>
</dbReference>
<dbReference type="CDD" id="cd01949">
    <property type="entry name" value="GGDEF"/>
    <property type="match status" value="1"/>
</dbReference>
<accession>A0A0F9V5G0</accession>
<feature type="transmembrane region" description="Helical" evidence="1">
    <location>
        <begin position="205"/>
        <end position="225"/>
    </location>
</feature>
<name>A0A0F9V5G0_9ZZZZ</name>
<evidence type="ECO:0000259" key="2">
    <source>
        <dbReference type="PROSITE" id="PS50887"/>
    </source>
</evidence>
<dbReference type="PROSITE" id="PS50887">
    <property type="entry name" value="GGDEF"/>
    <property type="match status" value="1"/>
</dbReference>
<dbReference type="AlphaFoldDB" id="A0A0F9V5G0"/>
<reference evidence="3" key="1">
    <citation type="journal article" date="2015" name="Nature">
        <title>Complex archaea that bridge the gap between prokaryotes and eukaryotes.</title>
        <authorList>
            <person name="Spang A."/>
            <person name="Saw J.H."/>
            <person name="Jorgensen S.L."/>
            <person name="Zaremba-Niedzwiedzka K."/>
            <person name="Martijn J."/>
            <person name="Lind A.E."/>
            <person name="van Eijk R."/>
            <person name="Schleper C."/>
            <person name="Guy L."/>
            <person name="Ettema T.J."/>
        </authorList>
    </citation>
    <scope>NUCLEOTIDE SEQUENCE</scope>
</reference>
<dbReference type="InterPro" id="IPR050469">
    <property type="entry name" value="Diguanylate_Cyclase"/>
</dbReference>
<dbReference type="SMART" id="SM00267">
    <property type="entry name" value="GGDEF"/>
    <property type="match status" value="1"/>
</dbReference>
<dbReference type="Pfam" id="PF00990">
    <property type="entry name" value="GGDEF"/>
    <property type="match status" value="1"/>
</dbReference>
<dbReference type="EMBL" id="LAZR01000040">
    <property type="protein sequence ID" value="KKO00466.1"/>
    <property type="molecule type" value="Genomic_DNA"/>
</dbReference>
<feature type="transmembrane region" description="Helical" evidence="1">
    <location>
        <begin position="126"/>
        <end position="142"/>
    </location>
</feature>
<dbReference type="Gene3D" id="3.30.70.270">
    <property type="match status" value="1"/>
</dbReference>
<dbReference type="GO" id="GO:0052621">
    <property type="term" value="F:diguanylate cyclase activity"/>
    <property type="evidence" value="ECO:0007669"/>
    <property type="project" value="TreeGrafter"/>
</dbReference>
<dbReference type="PANTHER" id="PTHR45138:SF9">
    <property type="entry name" value="DIGUANYLATE CYCLASE DGCM-RELATED"/>
    <property type="match status" value="1"/>
</dbReference>
<proteinExistence type="predicted"/>
<gene>
    <name evidence="3" type="ORF">LCGC14_0125570</name>
</gene>
<dbReference type="PANTHER" id="PTHR45138">
    <property type="entry name" value="REGULATORY COMPONENTS OF SENSORY TRANSDUCTION SYSTEM"/>
    <property type="match status" value="1"/>
</dbReference>
<dbReference type="InterPro" id="IPR000160">
    <property type="entry name" value="GGDEF_dom"/>
</dbReference>
<dbReference type="SUPFAM" id="SSF55073">
    <property type="entry name" value="Nucleotide cyclase"/>
    <property type="match status" value="1"/>
</dbReference>
<feature type="transmembrane region" description="Helical" evidence="1">
    <location>
        <begin position="171"/>
        <end position="189"/>
    </location>
</feature>
<evidence type="ECO:0000313" key="3">
    <source>
        <dbReference type="EMBL" id="KKO00466.1"/>
    </source>
</evidence>
<dbReference type="GO" id="GO:1902201">
    <property type="term" value="P:negative regulation of bacterial-type flagellum-dependent cell motility"/>
    <property type="evidence" value="ECO:0007669"/>
    <property type="project" value="TreeGrafter"/>
</dbReference>
<feature type="transmembrane region" description="Helical" evidence="1">
    <location>
        <begin position="148"/>
        <end position="164"/>
    </location>
</feature>